<comment type="caution">
    <text evidence="3">The sequence shown here is derived from an EMBL/GenBank/DDBJ whole genome shotgun (WGS) entry which is preliminary data.</text>
</comment>
<dbReference type="PANTHER" id="PTHR33542:SF5">
    <property type="entry name" value="FERROCHELATASE CHE1"/>
    <property type="match status" value="1"/>
</dbReference>
<evidence type="ECO:0000313" key="4">
    <source>
        <dbReference type="Proteomes" id="UP000291591"/>
    </source>
</evidence>
<dbReference type="CDD" id="cd03416">
    <property type="entry name" value="CbiX_SirB_N"/>
    <property type="match status" value="1"/>
</dbReference>
<dbReference type="InterPro" id="IPR050963">
    <property type="entry name" value="Sirohydro_Cobaltochel/CbiX"/>
</dbReference>
<dbReference type="OrthoDB" id="482456at2"/>
<dbReference type="EMBL" id="SHKL01000001">
    <property type="protein sequence ID" value="RZT87629.1"/>
    <property type="molecule type" value="Genomic_DNA"/>
</dbReference>
<dbReference type="Pfam" id="PF01903">
    <property type="entry name" value="CbiX"/>
    <property type="match status" value="2"/>
</dbReference>
<dbReference type="Proteomes" id="UP000291591">
    <property type="component" value="Unassembled WGS sequence"/>
</dbReference>
<evidence type="ECO:0000256" key="2">
    <source>
        <dbReference type="ARBA" id="ARBA00023239"/>
    </source>
</evidence>
<proteinExistence type="predicted"/>
<dbReference type="InterPro" id="IPR002762">
    <property type="entry name" value="CbiX-like"/>
</dbReference>
<organism evidence="3 4">
    <name type="scientific">Pseudonocardia sediminis</name>
    <dbReference type="NCBI Taxonomy" id="1397368"/>
    <lineage>
        <taxon>Bacteria</taxon>
        <taxon>Bacillati</taxon>
        <taxon>Actinomycetota</taxon>
        <taxon>Actinomycetes</taxon>
        <taxon>Pseudonocardiales</taxon>
        <taxon>Pseudonocardiaceae</taxon>
        <taxon>Pseudonocardia</taxon>
    </lineage>
</organism>
<reference evidence="3 4" key="1">
    <citation type="submission" date="2019-02" db="EMBL/GenBank/DDBJ databases">
        <title>Sequencing the genomes of 1000 actinobacteria strains.</title>
        <authorList>
            <person name="Klenk H.-P."/>
        </authorList>
    </citation>
    <scope>NUCLEOTIDE SEQUENCE [LARGE SCALE GENOMIC DNA]</scope>
    <source>
        <strain evidence="3 4">DSM 45779</strain>
    </source>
</reference>
<keyword evidence="2" id="KW-0456">Lyase</keyword>
<dbReference type="GO" id="GO:0046872">
    <property type="term" value="F:metal ion binding"/>
    <property type="evidence" value="ECO:0007669"/>
    <property type="project" value="UniProtKB-KW"/>
</dbReference>
<name>A0A4Q7V4T1_PSEST</name>
<evidence type="ECO:0000313" key="3">
    <source>
        <dbReference type="EMBL" id="RZT87629.1"/>
    </source>
</evidence>
<sequence length="261" mass="26421">MTHSDGAPVLVVVAHGSRDLRSAATVSALVDVTRALAPDLDVRLAFLDLNLPRLPEVLASVGSGPVVVVPLLLGSAYHARVDIPAAVDAAVGRLPHLRVTVADVLGPDPQIVGAARRRLAEQGCSPDDPGLGVVLAAAGSGRPGANDVVHRIAAGWPLAGAAFAAAAEPDVTAAIADLRRRGAHRIAVAPWFLAPGRLLDRVYDGARAADPDAVLAGPLGAEPSVARVVLDRYAASLSDSVPGSLRAAGRSATAAASAARR</sequence>
<dbReference type="PANTHER" id="PTHR33542">
    <property type="entry name" value="SIROHYDROCHLORIN FERROCHELATASE, CHLOROPLASTIC"/>
    <property type="match status" value="1"/>
</dbReference>
<protein>
    <submittedName>
        <fullName evidence="3">Sirohydrochlorin ferrochelatase</fullName>
    </submittedName>
</protein>
<accession>A0A4Q7V4T1</accession>
<dbReference type="RefSeq" id="WP_130291752.1">
    <property type="nucleotide sequence ID" value="NZ_SHKL01000001.1"/>
</dbReference>
<dbReference type="GO" id="GO:0016829">
    <property type="term" value="F:lyase activity"/>
    <property type="evidence" value="ECO:0007669"/>
    <property type="project" value="UniProtKB-KW"/>
</dbReference>
<dbReference type="SUPFAM" id="SSF53800">
    <property type="entry name" value="Chelatase"/>
    <property type="match status" value="1"/>
</dbReference>
<gene>
    <name evidence="3" type="ORF">EV383_4555</name>
</gene>
<keyword evidence="1" id="KW-0479">Metal-binding</keyword>
<dbReference type="Gene3D" id="3.40.50.1400">
    <property type="match status" value="2"/>
</dbReference>
<keyword evidence="4" id="KW-1185">Reference proteome</keyword>
<evidence type="ECO:0000256" key="1">
    <source>
        <dbReference type="ARBA" id="ARBA00022723"/>
    </source>
</evidence>
<dbReference type="AlphaFoldDB" id="A0A4Q7V4T1"/>